<comment type="pathway">
    <text evidence="10">Lipid metabolism; phospholipid metabolism.</text>
</comment>
<dbReference type="UniPathway" id="UPA00085"/>
<organism evidence="11 12">
    <name type="scientific">Alicyclobacillus macrosporangiidus</name>
    <dbReference type="NCBI Taxonomy" id="392015"/>
    <lineage>
        <taxon>Bacteria</taxon>
        <taxon>Bacillati</taxon>
        <taxon>Bacillota</taxon>
        <taxon>Bacilli</taxon>
        <taxon>Bacillales</taxon>
        <taxon>Alicyclobacillaceae</taxon>
        <taxon>Alicyclobacillus</taxon>
    </lineage>
</organism>
<protein>
    <recommendedName>
        <fullName evidence="8 10">Phosphate acyltransferase</fullName>
        <ecNumber evidence="8 10">2.3.1.274</ecNumber>
    </recommendedName>
    <alternativeName>
        <fullName evidence="10">Acyl-ACP phosphotransacylase</fullName>
    </alternativeName>
    <alternativeName>
        <fullName evidence="10">Acyl-[acyl-carrier-protein]--phosphate acyltransferase</fullName>
    </alternativeName>
    <alternativeName>
        <fullName evidence="10">Phosphate-acyl-ACP acyltransferase</fullName>
    </alternativeName>
</protein>
<keyword evidence="11" id="KW-0012">Acyltransferase</keyword>
<keyword evidence="2 10" id="KW-0963">Cytoplasm</keyword>
<sequence>MRIAIDVMGGDLAPAAPVQGVLAMASERPDVSFVLVGDEVKMRAVADVPWPRQVTVLHTDSVIEMDEEPARAVRRKPDSSLVTAARLVRDGEADAMVSAGSTGALVAAGLLVVGRLRGIHRPALAPVLPTFSGNGVMLADAGATMDADSHNLLQFAVMASLYSQHVLGIANPRVGLLNVGTEPGKGNAVCKEVYGRLAASGLNFTGNVEARELLSGAVDVAVCDGFVGNVVLKLIEGVGLGLFGALREVLTAGMAQKLAGAVLKPSLVRLRNRFDYAEYGGAPFLGVAGGCIKAHGSSDARAWRSALRQAVRFVEQDMVQKMAQGLAHGVEPAREENDK</sequence>
<dbReference type="InterPro" id="IPR012281">
    <property type="entry name" value="Phospholipid_synth_PlsX-like"/>
</dbReference>
<dbReference type="eggNOG" id="COG0416">
    <property type="taxonomic scope" value="Bacteria"/>
</dbReference>
<accession>A0A1I7H726</accession>
<keyword evidence="7 10" id="KW-1208">Phospholipid metabolism</keyword>
<dbReference type="GO" id="GO:0006633">
    <property type="term" value="P:fatty acid biosynthetic process"/>
    <property type="evidence" value="ECO:0007669"/>
    <property type="project" value="UniProtKB-UniRule"/>
</dbReference>
<keyword evidence="6 10" id="KW-0594">Phospholipid biosynthesis</keyword>
<name>A0A1I7H726_9BACL</name>
<evidence type="ECO:0000256" key="8">
    <source>
        <dbReference type="ARBA" id="ARBA00024069"/>
    </source>
</evidence>
<evidence type="ECO:0000256" key="10">
    <source>
        <dbReference type="HAMAP-Rule" id="MF_00019"/>
    </source>
</evidence>
<dbReference type="STRING" id="392015.SAMN05421543_10417"/>
<dbReference type="EC" id="2.3.1.274" evidence="8 10"/>
<comment type="similarity">
    <text evidence="10">Belongs to the PlsX family.</text>
</comment>
<comment type="catalytic activity">
    <reaction evidence="1 10">
        <text>a fatty acyl-[ACP] + phosphate = an acyl phosphate + holo-[ACP]</text>
        <dbReference type="Rhea" id="RHEA:42292"/>
        <dbReference type="Rhea" id="RHEA-COMP:9685"/>
        <dbReference type="Rhea" id="RHEA-COMP:14125"/>
        <dbReference type="ChEBI" id="CHEBI:43474"/>
        <dbReference type="ChEBI" id="CHEBI:59918"/>
        <dbReference type="ChEBI" id="CHEBI:64479"/>
        <dbReference type="ChEBI" id="CHEBI:138651"/>
        <dbReference type="EC" id="2.3.1.274"/>
    </reaction>
</comment>
<evidence type="ECO:0000313" key="11">
    <source>
        <dbReference type="EMBL" id="SFU56502.1"/>
    </source>
</evidence>
<dbReference type="Gene3D" id="3.40.718.10">
    <property type="entry name" value="Isopropylmalate Dehydrogenase"/>
    <property type="match status" value="1"/>
</dbReference>
<dbReference type="OrthoDB" id="9806408at2"/>
<dbReference type="Proteomes" id="UP000183508">
    <property type="component" value="Unassembled WGS sequence"/>
</dbReference>
<keyword evidence="4 10" id="KW-0808">Transferase</keyword>
<dbReference type="HAMAP" id="MF_00019">
    <property type="entry name" value="PlsX"/>
    <property type="match status" value="1"/>
</dbReference>
<dbReference type="PANTHER" id="PTHR30100:SF1">
    <property type="entry name" value="PHOSPHATE ACYLTRANSFERASE"/>
    <property type="match status" value="1"/>
</dbReference>
<evidence type="ECO:0000256" key="6">
    <source>
        <dbReference type="ARBA" id="ARBA00023209"/>
    </source>
</evidence>
<comment type="subunit">
    <text evidence="9 10">Homodimer. Probably interacts with PlsY.</text>
</comment>
<evidence type="ECO:0000256" key="7">
    <source>
        <dbReference type="ARBA" id="ARBA00023264"/>
    </source>
</evidence>
<comment type="subcellular location">
    <subcellularLocation>
        <location evidence="10">Cytoplasm</location>
    </subcellularLocation>
    <text evidence="10">Associated with the membrane possibly through PlsY.</text>
</comment>
<evidence type="ECO:0000256" key="9">
    <source>
        <dbReference type="ARBA" id="ARBA00046608"/>
    </source>
</evidence>
<keyword evidence="3 10" id="KW-0444">Lipid biosynthesis</keyword>
<keyword evidence="5 10" id="KW-0443">Lipid metabolism</keyword>
<dbReference type="PANTHER" id="PTHR30100">
    <property type="entry name" value="FATTY ACID/PHOSPHOLIPID SYNTHESIS PROTEIN PLSX"/>
    <property type="match status" value="1"/>
</dbReference>
<evidence type="ECO:0000256" key="3">
    <source>
        <dbReference type="ARBA" id="ARBA00022516"/>
    </source>
</evidence>
<comment type="function">
    <text evidence="10">Catalyzes the reversible formation of acyl-phosphate (acyl-PO(4)) from acyl-[acyl-carrier-protein] (acyl-ACP). This enzyme utilizes acyl-ACP as fatty acyl donor, but not acyl-CoA.</text>
</comment>
<dbReference type="InterPro" id="IPR003664">
    <property type="entry name" value="FA_synthesis"/>
</dbReference>
<dbReference type="PIRSF" id="PIRSF002465">
    <property type="entry name" value="Phsphlp_syn_PlsX"/>
    <property type="match status" value="1"/>
</dbReference>
<evidence type="ECO:0000313" key="12">
    <source>
        <dbReference type="Proteomes" id="UP000183508"/>
    </source>
</evidence>
<evidence type="ECO:0000256" key="5">
    <source>
        <dbReference type="ARBA" id="ARBA00023098"/>
    </source>
</evidence>
<dbReference type="Pfam" id="PF02504">
    <property type="entry name" value="FA_synthesis"/>
    <property type="match status" value="1"/>
</dbReference>
<dbReference type="GO" id="GO:0043811">
    <property type="term" value="F:phosphate:acyl-[acyl carrier protein] acyltransferase activity"/>
    <property type="evidence" value="ECO:0007669"/>
    <property type="project" value="UniProtKB-UniRule"/>
</dbReference>
<evidence type="ECO:0000256" key="1">
    <source>
        <dbReference type="ARBA" id="ARBA00001232"/>
    </source>
</evidence>
<dbReference type="SUPFAM" id="SSF53659">
    <property type="entry name" value="Isocitrate/Isopropylmalate dehydrogenase-like"/>
    <property type="match status" value="1"/>
</dbReference>
<dbReference type="RefSeq" id="WP_074950151.1">
    <property type="nucleotide sequence ID" value="NZ_FPBV01000004.1"/>
</dbReference>
<proteinExistence type="inferred from homology"/>
<keyword evidence="12" id="KW-1185">Reference proteome</keyword>
<dbReference type="AlphaFoldDB" id="A0A1I7H726"/>
<dbReference type="EMBL" id="FPBV01000004">
    <property type="protein sequence ID" value="SFU56502.1"/>
    <property type="molecule type" value="Genomic_DNA"/>
</dbReference>
<gene>
    <name evidence="10" type="primary">plsX</name>
    <name evidence="11" type="ORF">SAMN05421543_10417</name>
</gene>
<evidence type="ECO:0000256" key="2">
    <source>
        <dbReference type="ARBA" id="ARBA00022490"/>
    </source>
</evidence>
<dbReference type="GO" id="GO:0008654">
    <property type="term" value="P:phospholipid biosynthetic process"/>
    <property type="evidence" value="ECO:0007669"/>
    <property type="project" value="UniProtKB-KW"/>
</dbReference>
<dbReference type="NCBIfam" id="TIGR00182">
    <property type="entry name" value="plsX"/>
    <property type="match status" value="1"/>
</dbReference>
<dbReference type="GO" id="GO:0005737">
    <property type="term" value="C:cytoplasm"/>
    <property type="evidence" value="ECO:0007669"/>
    <property type="project" value="UniProtKB-SubCell"/>
</dbReference>
<evidence type="ECO:0000256" key="4">
    <source>
        <dbReference type="ARBA" id="ARBA00022679"/>
    </source>
</evidence>
<reference evidence="12" key="1">
    <citation type="submission" date="2016-10" db="EMBL/GenBank/DDBJ databases">
        <authorList>
            <person name="Varghese N."/>
        </authorList>
    </citation>
    <scope>NUCLEOTIDE SEQUENCE [LARGE SCALE GENOMIC DNA]</scope>
    <source>
        <strain evidence="12">DSM 17980</strain>
    </source>
</reference>